<protein>
    <submittedName>
        <fullName evidence="2">Uncharacterized protein</fullName>
    </submittedName>
</protein>
<gene>
    <name evidence="2" type="ORF">GCM10022214_51780</name>
</gene>
<comment type="caution">
    <text evidence="2">The sequence shown here is derived from an EMBL/GenBank/DDBJ whole genome shotgun (WGS) entry which is preliminary data.</text>
</comment>
<reference evidence="3" key="1">
    <citation type="journal article" date="2019" name="Int. J. Syst. Evol. Microbiol.">
        <title>The Global Catalogue of Microorganisms (GCM) 10K type strain sequencing project: providing services to taxonomists for standard genome sequencing and annotation.</title>
        <authorList>
            <consortium name="The Broad Institute Genomics Platform"/>
            <consortium name="The Broad Institute Genome Sequencing Center for Infectious Disease"/>
            <person name="Wu L."/>
            <person name="Ma J."/>
        </authorList>
    </citation>
    <scope>NUCLEOTIDE SEQUENCE [LARGE SCALE GENOMIC DNA]</scope>
    <source>
        <strain evidence="3">JCM 16702</strain>
    </source>
</reference>
<organism evidence="2 3">
    <name type="scientific">Actinomadura miaoliensis</name>
    <dbReference type="NCBI Taxonomy" id="430685"/>
    <lineage>
        <taxon>Bacteria</taxon>
        <taxon>Bacillati</taxon>
        <taxon>Actinomycetota</taxon>
        <taxon>Actinomycetes</taxon>
        <taxon>Streptosporangiales</taxon>
        <taxon>Thermomonosporaceae</taxon>
        <taxon>Actinomadura</taxon>
    </lineage>
</organism>
<sequence length="176" mass="18656">MTITYVATKTGKRKHPTRPDGTVPCEANATIPAEGERADLPVCGTCTAILADEAAAYITAQMQTSDQTPEEEQTTLRLRVGQRMLNFLAGRLDPHAHADLLADIDQAEIRKAGAGANAYVTTTLTGAQTLLQAVEDLYADMQAKKVRTTQTGFRARVLTALAAEINTAITGAADAA</sequence>
<dbReference type="EMBL" id="BAAAZG010000038">
    <property type="protein sequence ID" value="GAA4085389.1"/>
    <property type="molecule type" value="Genomic_DNA"/>
</dbReference>
<evidence type="ECO:0000256" key="1">
    <source>
        <dbReference type="SAM" id="MobiDB-lite"/>
    </source>
</evidence>
<feature type="region of interest" description="Disordered" evidence="1">
    <location>
        <begin position="1"/>
        <end position="22"/>
    </location>
</feature>
<accession>A0ABP7WBF0</accession>
<dbReference type="RefSeq" id="WP_344952497.1">
    <property type="nucleotide sequence ID" value="NZ_BAAAZG010000038.1"/>
</dbReference>
<dbReference type="Proteomes" id="UP001500683">
    <property type="component" value="Unassembled WGS sequence"/>
</dbReference>
<keyword evidence="3" id="KW-1185">Reference proteome</keyword>
<name>A0ABP7WBF0_9ACTN</name>
<evidence type="ECO:0000313" key="3">
    <source>
        <dbReference type="Proteomes" id="UP001500683"/>
    </source>
</evidence>
<proteinExistence type="predicted"/>
<evidence type="ECO:0000313" key="2">
    <source>
        <dbReference type="EMBL" id="GAA4085389.1"/>
    </source>
</evidence>